<dbReference type="AlphaFoldDB" id="A0A3P8JWY4"/>
<evidence type="ECO:0000256" key="1">
    <source>
        <dbReference type="SAM" id="MobiDB-lite"/>
    </source>
</evidence>
<evidence type="ECO:0000256" key="2">
    <source>
        <dbReference type="SAM" id="Phobius"/>
    </source>
</evidence>
<keyword evidence="2" id="KW-0812">Transmembrane</keyword>
<sequence>MAHPSPLGSYAGPPAGTPFGGFPPQGPPPRPQSFAARYRWWLAGGSIALVAIIAVVTVVAVMTGGSDDTSPKAVVSRYLDALNRGDAATALSLSDPANDKRFLTDSALKAQYQRDKITGVQLSEGMSAGEFTTIAANYNVGDQVVSGSIKVNKRADGWKLEDGVLTVTLGTTTPAVLGLATLFGTKLSEGTTKINVFPGPLYWGTTTNNLQITSDSSVGSTLAPFTPSTRYMTVRTAVTESGAEAARQAVREWAEGCAKSRKWDASDVAGCKQMSYTLGTAGEVTWTAPTDYTKLTITPDALGAAKATVRGDLNWTAGGAGRQESVRQMIYGTVDLSANPAVFVSSF</sequence>
<accession>A0A3P8JWY4</accession>
<keyword evidence="2" id="KW-0472">Membrane</keyword>
<gene>
    <name evidence="3" type="ORF">NCTC10741_00951</name>
</gene>
<organism evidence="3 4">
    <name type="scientific">Tsukamurella paurometabola</name>
    <name type="common">Corynebacterium paurometabolum</name>
    <dbReference type="NCBI Taxonomy" id="2061"/>
    <lineage>
        <taxon>Bacteria</taxon>
        <taxon>Bacillati</taxon>
        <taxon>Actinomycetota</taxon>
        <taxon>Actinomycetes</taxon>
        <taxon>Mycobacteriales</taxon>
        <taxon>Tsukamurellaceae</taxon>
        <taxon>Tsukamurella</taxon>
    </lineage>
</organism>
<name>A0A3P8JWY4_TSUPA</name>
<evidence type="ECO:0008006" key="5">
    <source>
        <dbReference type="Google" id="ProtNLM"/>
    </source>
</evidence>
<evidence type="ECO:0000313" key="3">
    <source>
        <dbReference type="EMBL" id="VDR37839.1"/>
    </source>
</evidence>
<protein>
    <recommendedName>
        <fullName evidence="5">Lumazine-binding domain</fullName>
    </recommendedName>
</protein>
<feature type="region of interest" description="Disordered" evidence="1">
    <location>
        <begin position="1"/>
        <end position="30"/>
    </location>
</feature>
<dbReference type="EMBL" id="LR131273">
    <property type="protein sequence ID" value="VDR37839.1"/>
    <property type="molecule type" value="Genomic_DNA"/>
</dbReference>
<proteinExistence type="predicted"/>
<reference evidence="3 4" key="1">
    <citation type="submission" date="2018-12" db="EMBL/GenBank/DDBJ databases">
        <authorList>
            <consortium name="Pathogen Informatics"/>
        </authorList>
    </citation>
    <scope>NUCLEOTIDE SEQUENCE [LARGE SCALE GENOMIC DNA]</scope>
    <source>
        <strain evidence="3 4">NCTC10741</strain>
    </source>
</reference>
<dbReference type="Proteomes" id="UP000271626">
    <property type="component" value="Chromosome"/>
</dbReference>
<feature type="transmembrane region" description="Helical" evidence="2">
    <location>
        <begin position="40"/>
        <end position="62"/>
    </location>
</feature>
<evidence type="ECO:0000313" key="4">
    <source>
        <dbReference type="Proteomes" id="UP000271626"/>
    </source>
</evidence>
<keyword evidence="2" id="KW-1133">Transmembrane helix</keyword>